<gene>
    <name evidence="2" type="ORF">CP98_05113</name>
</gene>
<dbReference type="PATRIC" id="fig|13690.10.peg.5290"/>
<dbReference type="EMBL" id="JGVR01000065">
    <property type="protein sequence ID" value="KEZ12514.1"/>
    <property type="molecule type" value="Genomic_DNA"/>
</dbReference>
<dbReference type="InterPro" id="IPR011992">
    <property type="entry name" value="EF-hand-dom_pair"/>
</dbReference>
<dbReference type="GO" id="GO:0005509">
    <property type="term" value="F:calcium ion binding"/>
    <property type="evidence" value="ECO:0007669"/>
    <property type="project" value="InterPro"/>
</dbReference>
<sequence>MLISGLTKENDMKYPTIALTLVALAATQGPTAMAQDASARARDIFAKADTNQDGALSLEEWKAAGRRERGFSMIDADRDGKLTPEELRAAAAKYGK</sequence>
<accession>A0A084E3H2</accession>
<dbReference type="InterPro" id="IPR018247">
    <property type="entry name" value="EF_Hand_1_Ca_BS"/>
</dbReference>
<name>A0A084E3H2_SPHYA</name>
<dbReference type="CDD" id="cd00051">
    <property type="entry name" value="EFh"/>
    <property type="match status" value="1"/>
</dbReference>
<dbReference type="PROSITE" id="PS50222">
    <property type="entry name" value="EF_HAND_2"/>
    <property type="match status" value="1"/>
</dbReference>
<evidence type="ECO:0000313" key="2">
    <source>
        <dbReference type="EMBL" id="KEZ12514.1"/>
    </source>
</evidence>
<dbReference type="SUPFAM" id="SSF47473">
    <property type="entry name" value="EF-hand"/>
    <property type="match status" value="1"/>
</dbReference>
<dbReference type="InterPro" id="IPR002048">
    <property type="entry name" value="EF_hand_dom"/>
</dbReference>
<dbReference type="Gene3D" id="1.10.238.10">
    <property type="entry name" value="EF-hand"/>
    <property type="match status" value="2"/>
</dbReference>
<feature type="domain" description="EF-hand" evidence="1">
    <location>
        <begin position="36"/>
        <end position="71"/>
    </location>
</feature>
<organism evidence="2 3">
    <name type="scientific">Sphingobium yanoikuyae</name>
    <name type="common">Sphingomonas yanoikuyae</name>
    <dbReference type="NCBI Taxonomy" id="13690"/>
    <lineage>
        <taxon>Bacteria</taxon>
        <taxon>Pseudomonadati</taxon>
        <taxon>Pseudomonadota</taxon>
        <taxon>Alphaproteobacteria</taxon>
        <taxon>Sphingomonadales</taxon>
        <taxon>Sphingomonadaceae</taxon>
        <taxon>Sphingobium</taxon>
    </lineage>
</organism>
<dbReference type="SMART" id="SM00054">
    <property type="entry name" value="EFh"/>
    <property type="match status" value="2"/>
</dbReference>
<evidence type="ECO:0000313" key="3">
    <source>
        <dbReference type="Proteomes" id="UP000028534"/>
    </source>
</evidence>
<dbReference type="PROSITE" id="PS00018">
    <property type="entry name" value="EF_HAND_1"/>
    <property type="match status" value="2"/>
</dbReference>
<proteinExistence type="predicted"/>
<dbReference type="RefSeq" id="WP_051887090.1">
    <property type="nucleotide sequence ID" value="NZ_DAIQKB010000050.1"/>
</dbReference>
<dbReference type="Proteomes" id="UP000028534">
    <property type="component" value="Unassembled WGS sequence"/>
</dbReference>
<dbReference type="eggNOG" id="ENOG5033DFF">
    <property type="taxonomic scope" value="Bacteria"/>
</dbReference>
<reference evidence="2 3" key="1">
    <citation type="submission" date="2014-03" db="EMBL/GenBank/DDBJ databases">
        <title>Genome sequence of Sphingobium yanoikuyae B1.</title>
        <authorList>
            <person name="Gan H.M."/>
            <person name="Gan H.Y."/>
            <person name="Savka M.A."/>
        </authorList>
    </citation>
    <scope>NUCLEOTIDE SEQUENCE [LARGE SCALE GENOMIC DNA]</scope>
    <source>
        <strain evidence="2 3">B1</strain>
    </source>
</reference>
<protein>
    <submittedName>
        <fullName evidence="2">Transaldolase/EF-hand domain-containing protein</fullName>
    </submittedName>
</protein>
<comment type="caution">
    <text evidence="2">The sequence shown here is derived from an EMBL/GenBank/DDBJ whole genome shotgun (WGS) entry which is preliminary data.</text>
</comment>
<dbReference type="AlphaFoldDB" id="A0A084E3H2"/>
<dbReference type="Pfam" id="PF13202">
    <property type="entry name" value="EF-hand_5"/>
    <property type="match status" value="2"/>
</dbReference>
<evidence type="ECO:0000259" key="1">
    <source>
        <dbReference type="PROSITE" id="PS50222"/>
    </source>
</evidence>